<evidence type="ECO:0000313" key="1">
    <source>
        <dbReference type="EMBL" id="CAJ0952260.1"/>
    </source>
</evidence>
<name>A0ABN9M2Q7_9NEOB</name>
<dbReference type="EMBL" id="CAUEEQ010034692">
    <property type="protein sequence ID" value="CAJ0952260.1"/>
    <property type="molecule type" value="Genomic_DNA"/>
</dbReference>
<dbReference type="Proteomes" id="UP001176940">
    <property type="component" value="Unassembled WGS sequence"/>
</dbReference>
<evidence type="ECO:0000313" key="2">
    <source>
        <dbReference type="Proteomes" id="UP001176940"/>
    </source>
</evidence>
<comment type="caution">
    <text evidence="1">The sequence shown here is derived from an EMBL/GenBank/DDBJ whole genome shotgun (WGS) entry which is preliminary data.</text>
</comment>
<accession>A0ABN9M2Q7</accession>
<proteinExistence type="predicted"/>
<reference evidence="1" key="1">
    <citation type="submission" date="2023-07" db="EMBL/GenBank/DDBJ databases">
        <authorList>
            <person name="Stuckert A."/>
        </authorList>
    </citation>
    <scope>NUCLEOTIDE SEQUENCE</scope>
</reference>
<protein>
    <submittedName>
        <fullName evidence="1">Uncharacterized protein</fullName>
    </submittedName>
</protein>
<keyword evidence="2" id="KW-1185">Reference proteome</keyword>
<organism evidence="1 2">
    <name type="scientific">Ranitomeya imitator</name>
    <name type="common">mimic poison frog</name>
    <dbReference type="NCBI Taxonomy" id="111125"/>
    <lineage>
        <taxon>Eukaryota</taxon>
        <taxon>Metazoa</taxon>
        <taxon>Chordata</taxon>
        <taxon>Craniata</taxon>
        <taxon>Vertebrata</taxon>
        <taxon>Euteleostomi</taxon>
        <taxon>Amphibia</taxon>
        <taxon>Batrachia</taxon>
        <taxon>Anura</taxon>
        <taxon>Neobatrachia</taxon>
        <taxon>Hyloidea</taxon>
        <taxon>Dendrobatidae</taxon>
        <taxon>Dendrobatinae</taxon>
        <taxon>Ranitomeya</taxon>
    </lineage>
</organism>
<sequence>MCSVNDVQVISAFSLALHQSDSDPPDEASVATNSVFILHHRGHVPPSCRFWDGEQDLPSFLCRFHSTDSRLYQTP</sequence>
<gene>
    <name evidence="1" type="ORF">RIMI_LOCUS13812640</name>
</gene>